<keyword evidence="1" id="KW-0812">Transmembrane</keyword>
<proteinExistence type="predicted"/>
<sequence length="88" mass="10397">MPSVYVCASFLSYVLHMEPQGGKKEKLLVCDVRLKKFRCVVGWCASVPDWKQLCEIRCVHFFFVVLEDFFFSWLFSLIRRAKKGKKKN</sequence>
<evidence type="ECO:0000256" key="1">
    <source>
        <dbReference type="SAM" id="Phobius"/>
    </source>
</evidence>
<keyword evidence="1" id="KW-1133">Transmembrane helix</keyword>
<reference evidence="2" key="1">
    <citation type="submission" date="2019-12" db="EMBL/GenBank/DDBJ databases">
        <title>An insight into the sialome of adult female Ixodes ricinus ticks feeding for 6 days.</title>
        <authorList>
            <person name="Perner J."/>
            <person name="Ribeiro J.M.C."/>
        </authorList>
    </citation>
    <scope>NUCLEOTIDE SEQUENCE</scope>
    <source>
        <strain evidence="2">Semi-engorged</strain>
        <tissue evidence="2">Salivary glands</tissue>
    </source>
</reference>
<evidence type="ECO:0000313" key="2">
    <source>
        <dbReference type="EMBL" id="MXU85913.1"/>
    </source>
</evidence>
<organism evidence="2">
    <name type="scientific">Ixodes ricinus</name>
    <name type="common">Common tick</name>
    <name type="synonym">Acarus ricinus</name>
    <dbReference type="NCBI Taxonomy" id="34613"/>
    <lineage>
        <taxon>Eukaryota</taxon>
        <taxon>Metazoa</taxon>
        <taxon>Ecdysozoa</taxon>
        <taxon>Arthropoda</taxon>
        <taxon>Chelicerata</taxon>
        <taxon>Arachnida</taxon>
        <taxon>Acari</taxon>
        <taxon>Parasitiformes</taxon>
        <taxon>Ixodida</taxon>
        <taxon>Ixodoidea</taxon>
        <taxon>Ixodidae</taxon>
        <taxon>Ixodinae</taxon>
        <taxon>Ixodes</taxon>
    </lineage>
</organism>
<keyword evidence="1" id="KW-0472">Membrane</keyword>
<accession>A0A6B0UG76</accession>
<dbReference type="EMBL" id="GIFC01003830">
    <property type="protein sequence ID" value="MXU85913.1"/>
    <property type="molecule type" value="Transcribed_RNA"/>
</dbReference>
<name>A0A6B0UG76_IXORI</name>
<feature type="transmembrane region" description="Helical" evidence="1">
    <location>
        <begin position="59"/>
        <end position="78"/>
    </location>
</feature>
<protein>
    <submittedName>
        <fullName evidence="2">Uncharacterized protein</fullName>
    </submittedName>
</protein>
<dbReference type="AlphaFoldDB" id="A0A6B0UG76"/>